<protein>
    <recommendedName>
        <fullName evidence="3">Hydrophobic seed protein domain-containing protein</fullName>
    </recommendedName>
</protein>
<dbReference type="Gene3D" id="1.10.110.10">
    <property type="entry name" value="Plant lipid-transfer and hydrophobic proteins"/>
    <property type="match status" value="1"/>
</dbReference>
<evidence type="ECO:0000256" key="1">
    <source>
        <dbReference type="SAM" id="MobiDB-lite"/>
    </source>
</evidence>
<dbReference type="AlphaFoldDB" id="A0A7I8IV03"/>
<dbReference type="PANTHER" id="PTHR31731">
    <property type="match status" value="1"/>
</dbReference>
<feature type="chain" id="PRO_5029643657" description="Hydrophobic seed protein domain-containing protein" evidence="2">
    <location>
        <begin position="28"/>
        <end position="182"/>
    </location>
</feature>
<dbReference type="InterPro" id="IPR051636">
    <property type="entry name" value="Plant_LTP/defense-related"/>
</dbReference>
<dbReference type="EMBL" id="CACRZD030000006">
    <property type="protein sequence ID" value="CAA6661452.1"/>
    <property type="molecule type" value="Genomic_DNA"/>
</dbReference>
<reference evidence="4 5" key="1">
    <citation type="submission" date="2019-12" db="EMBL/GenBank/DDBJ databases">
        <authorList>
            <person name="Scholz U."/>
            <person name="Mascher M."/>
            <person name="Fiebig A."/>
        </authorList>
    </citation>
    <scope>NUCLEOTIDE SEQUENCE</scope>
</reference>
<proteinExistence type="predicted"/>
<keyword evidence="2" id="KW-0732">Signal</keyword>
<evidence type="ECO:0000313" key="5">
    <source>
        <dbReference type="Proteomes" id="UP001189122"/>
    </source>
</evidence>
<dbReference type="EMBL" id="LR743593">
    <property type="protein sequence ID" value="CAA2621768.1"/>
    <property type="molecule type" value="Genomic_DNA"/>
</dbReference>
<organism evidence="4">
    <name type="scientific">Spirodela intermedia</name>
    <name type="common">Intermediate duckweed</name>
    <dbReference type="NCBI Taxonomy" id="51605"/>
    <lineage>
        <taxon>Eukaryota</taxon>
        <taxon>Viridiplantae</taxon>
        <taxon>Streptophyta</taxon>
        <taxon>Embryophyta</taxon>
        <taxon>Tracheophyta</taxon>
        <taxon>Spermatophyta</taxon>
        <taxon>Magnoliopsida</taxon>
        <taxon>Liliopsida</taxon>
        <taxon>Araceae</taxon>
        <taxon>Lemnoideae</taxon>
        <taxon>Spirodela</taxon>
    </lineage>
</organism>
<dbReference type="InterPro" id="IPR027923">
    <property type="entry name" value="Hydrophob_seed_dom"/>
</dbReference>
<dbReference type="CDD" id="cd01958">
    <property type="entry name" value="HPS_like"/>
    <property type="match status" value="1"/>
</dbReference>
<dbReference type="InterPro" id="IPR036312">
    <property type="entry name" value="Bifun_inhib/LTP/seed_sf"/>
</dbReference>
<evidence type="ECO:0000313" key="4">
    <source>
        <dbReference type="EMBL" id="CAA2621768.1"/>
    </source>
</evidence>
<dbReference type="Proteomes" id="UP001189122">
    <property type="component" value="Unassembled WGS sequence"/>
</dbReference>
<dbReference type="Pfam" id="PF14547">
    <property type="entry name" value="Hydrophob_seed"/>
    <property type="match status" value="1"/>
</dbReference>
<name>A0A7I8IV03_SPIIN</name>
<feature type="region of interest" description="Disordered" evidence="1">
    <location>
        <begin position="32"/>
        <end position="61"/>
    </location>
</feature>
<feature type="domain" description="Hydrophobic seed protein" evidence="3">
    <location>
        <begin position="99"/>
        <end position="180"/>
    </location>
</feature>
<sequence length="182" mass="18678">MDSSKKLSALSLLFMVFMSSFLPIIACSSCPPGKDPHRPPSDQAPTDSAADHRSPRPAATGCHPPVLPPPVVVPPVLPPPVVTPPTAPCPPPPAAPLSCPVDSLKIGACVDLLGGLVNVKVGDPAANHCCPILGGLLELEAAVCLCTTIKLKLLNLNIYIPVALKLLATCGKTPPPGFTCKP</sequence>
<evidence type="ECO:0000259" key="3">
    <source>
        <dbReference type="Pfam" id="PF14547"/>
    </source>
</evidence>
<keyword evidence="5" id="KW-1185">Reference proteome</keyword>
<accession>A0A7I8IV03</accession>
<dbReference type="SUPFAM" id="SSF47699">
    <property type="entry name" value="Bifunctional inhibitor/lipid-transfer protein/seed storage 2S albumin"/>
    <property type="match status" value="1"/>
</dbReference>
<evidence type="ECO:0000256" key="2">
    <source>
        <dbReference type="SAM" id="SignalP"/>
    </source>
</evidence>
<gene>
    <name evidence="4" type="ORF">SI7747_06007847</name>
</gene>
<feature type="signal peptide" evidence="2">
    <location>
        <begin position="1"/>
        <end position="27"/>
    </location>
</feature>